<reference evidence="9 10" key="1">
    <citation type="journal article" date="2019" name="Anaerobe">
        <title>Detection of Robinsoniella peoriensis in multiple bone samples of a trauma patient.</title>
        <authorList>
            <person name="Schrottner P."/>
            <person name="Hartwich K."/>
            <person name="Bunk B."/>
            <person name="Schober I."/>
            <person name="Helbig S."/>
            <person name="Rudolph W.W."/>
            <person name="Gunzer F."/>
        </authorList>
    </citation>
    <scope>NUCLEOTIDE SEQUENCE [LARGE SCALE GENOMIC DNA]</scope>
    <source>
        <strain evidence="9 10">DSM 106044</strain>
    </source>
</reference>
<dbReference type="InterPro" id="IPR001789">
    <property type="entry name" value="Sig_transdc_resp-reg_receiver"/>
</dbReference>
<evidence type="ECO:0000259" key="8">
    <source>
        <dbReference type="PROSITE" id="PS50110"/>
    </source>
</evidence>
<sequence length="508" mass="59608">MINIVIVEDEMLVRLGMKMCLDEYSAEMKVAAAFGSGEDAERYFQQNTADVLITDIRLTGETGLDLIRHLKSQMSHMAVIVLSCYEDFSYARSAIELGVDKYILKHELSEDELPKLVSEIYQKKLKKGMISKGRNDNPVFFEDGNGDKRYRIAYINLRGTGERTTISEENTDYDFLVEILQEILNINHMGECFLRHGKEVFCIMRFEPEETSDQINKKVLDFYQNARKNMKNYFNKNLFLSITDIFDSLSQVNHFYKEAKEGCSLSFYYETSRLIELHNSTYREQIMPAPVFEKEEAFSEQWMEQASVQMERFLKAEKEANRPPEEVKLQVVKFIHDMEDYLSKYYQTELYKLFSKEESPNYILVNSFDSGQELLLWLSDIRKRVQAYLMDKESMAEKMESYLEEHYVKDLPLKEVAEHFHMSTAYFCQYFKKHTGDTFVHYLNCLRIEKAKPLLLKGEESVEEIAAKVGIMNSNYFFRVFKQITGKTVGEFRKGVFMDSDINYVNKS</sequence>
<evidence type="ECO:0000256" key="4">
    <source>
        <dbReference type="ARBA" id="ARBA00023163"/>
    </source>
</evidence>
<evidence type="ECO:0000313" key="9">
    <source>
        <dbReference type="EMBL" id="TLC98483.1"/>
    </source>
</evidence>
<dbReference type="Gene3D" id="3.40.50.2300">
    <property type="match status" value="1"/>
</dbReference>
<evidence type="ECO:0000256" key="3">
    <source>
        <dbReference type="ARBA" id="ARBA00023125"/>
    </source>
</evidence>
<dbReference type="Gene3D" id="1.10.10.60">
    <property type="entry name" value="Homeodomain-like"/>
    <property type="match status" value="2"/>
</dbReference>
<evidence type="ECO:0000256" key="2">
    <source>
        <dbReference type="ARBA" id="ARBA00023015"/>
    </source>
</evidence>
<dbReference type="CDD" id="cd17536">
    <property type="entry name" value="REC_YesN-like"/>
    <property type="match status" value="1"/>
</dbReference>
<name>A0A4U8Q2S4_9FIRM</name>
<dbReference type="SMART" id="SM00448">
    <property type="entry name" value="REC"/>
    <property type="match status" value="1"/>
</dbReference>
<evidence type="ECO:0000313" key="10">
    <source>
        <dbReference type="Proteomes" id="UP000306509"/>
    </source>
</evidence>
<comment type="caution">
    <text evidence="9">The sequence shown here is derived from an EMBL/GenBank/DDBJ whole genome shotgun (WGS) entry which is preliminary data.</text>
</comment>
<dbReference type="InterPro" id="IPR009057">
    <property type="entry name" value="Homeodomain-like_sf"/>
</dbReference>
<gene>
    <name evidence="9" type="primary">yesS_6</name>
    <name evidence="9" type="ORF">DSM106044_04711</name>
</gene>
<dbReference type="AlphaFoldDB" id="A0A4U8Q2S4"/>
<keyword evidence="3" id="KW-0238">DNA-binding</keyword>
<evidence type="ECO:0000259" key="7">
    <source>
        <dbReference type="PROSITE" id="PS01124"/>
    </source>
</evidence>
<dbReference type="GO" id="GO:0043565">
    <property type="term" value="F:sequence-specific DNA binding"/>
    <property type="evidence" value="ECO:0007669"/>
    <property type="project" value="InterPro"/>
</dbReference>
<dbReference type="PROSITE" id="PS01124">
    <property type="entry name" value="HTH_ARAC_FAMILY_2"/>
    <property type="match status" value="1"/>
</dbReference>
<evidence type="ECO:0000256" key="5">
    <source>
        <dbReference type="ARBA" id="ARBA00024867"/>
    </source>
</evidence>
<evidence type="ECO:0000256" key="1">
    <source>
        <dbReference type="ARBA" id="ARBA00018672"/>
    </source>
</evidence>
<dbReference type="EMBL" id="QGQD01000093">
    <property type="protein sequence ID" value="TLC98483.1"/>
    <property type="molecule type" value="Genomic_DNA"/>
</dbReference>
<keyword evidence="2" id="KW-0805">Transcription regulation</keyword>
<dbReference type="InterPro" id="IPR018060">
    <property type="entry name" value="HTH_AraC"/>
</dbReference>
<dbReference type="InterPro" id="IPR011006">
    <property type="entry name" value="CheY-like_superfamily"/>
</dbReference>
<feature type="modified residue" description="4-aspartylphosphate" evidence="6">
    <location>
        <position position="55"/>
    </location>
</feature>
<dbReference type="GO" id="GO:0000160">
    <property type="term" value="P:phosphorelay signal transduction system"/>
    <property type="evidence" value="ECO:0007669"/>
    <property type="project" value="InterPro"/>
</dbReference>
<dbReference type="SUPFAM" id="SSF52172">
    <property type="entry name" value="CheY-like"/>
    <property type="match status" value="1"/>
</dbReference>
<proteinExistence type="predicted"/>
<dbReference type="STRING" id="180332.GCA_000797495_01986"/>
<dbReference type="PANTHER" id="PTHR43280">
    <property type="entry name" value="ARAC-FAMILY TRANSCRIPTIONAL REGULATOR"/>
    <property type="match status" value="1"/>
</dbReference>
<keyword evidence="4" id="KW-0804">Transcription</keyword>
<organism evidence="9 10">
    <name type="scientific">Robinsoniella peoriensis</name>
    <dbReference type="NCBI Taxonomy" id="180332"/>
    <lineage>
        <taxon>Bacteria</taxon>
        <taxon>Bacillati</taxon>
        <taxon>Bacillota</taxon>
        <taxon>Clostridia</taxon>
        <taxon>Lachnospirales</taxon>
        <taxon>Lachnospiraceae</taxon>
        <taxon>Robinsoniella</taxon>
    </lineage>
</organism>
<keyword evidence="6" id="KW-0597">Phosphoprotein</keyword>
<evidence type="ECO:0000256" key="6">
    <source>
        <dbReference type="PROSITE-ProRule" id="PRU00169"/>
    </source>
</evidence>
<comment type="function">
    <text evidence="5">May play the central regulatory role in sporulation. It may be an element of the effector pathway responsible for the activation of sporulation genes in response to nutritional stress. Spo0A may act in concert with spo0H (a sigma factor) to control the expression of some genes that are critical to the sporulation process.</text>
</comment>
<keyword evidence="10" id="KW-1185">Reference proteome</keyword>
<feature type="domain" description="Response regulatory" evidence="8">
    <location>
        <begin position="3"/>
        <end position="120"/>
    </location>
</feature>
<protein>
    <recommendedName>
        <fullName evidence="1">Stage 0 sporulation protein A homolog</fullName>
    </recommendedName>
</protein>
<accession>A0A4U8Q2S4</accession>
<dbReference type="PROSITE" id="PS50110">
    <property type="entry name" value="RESPONSE_REGULATORY"/>
    <property type="match status" value="1"/>
</dbReference>
<dbReference type="GO" id="GO:0003700">
    <property type="term" value="F:DNA-binding transcription factor activity"/>
    <property type="evidence" value="ECO:0007669"/>
    <property type="project" value="InterPro"/>
</dbReference>
<dbReference type="RefSeq" id="WP_138003801.1">
    <property type="nucleotide sequence ID" value="NZ_QGQD01000093.1"/>
</dbReference>
<dbReference type="Proteomes" id="UP000306509">
    <property type="component" value="Unassembled WGS sequence"/>
</dbReference>
<dbReference type="Pfam" id="PF00072">
    <property type="entry name" value="Response_reg"/>
    <property type="match status" value="1"/>
</dbReference>
<dbReference type="SMART" id="SM00342">
    <property type="entry name" value="HTH_ARAC"/>
    <property type="match status" value="1"/>
</dbReference>
<dbReference type="Pfam" id="PF12833">
    <property type="entry name" value="HTH_18"/>
    <property type="match status" value="1"/>
</dbReference>
<feature type="domain" description="HTH araC/xylS-type" evidence="7">
    <location>
        <begin position="397"/>
        <end position="495"/>
    </location>
</feature>
<dbReference type="PANTHER" id="PTHR43280:SF28">
    <property type="entry name" value="HTH-TYPE TRANSCRIPTIONAL ACTIVATOR RHAS"/>
    <property type="match status" value="1"/>
</dbReference>
<dbReference type="SUPFAM" id="SSF46689">
    <property type="entry name" value="Homeodomain-like"/>
    <property type="match status" value="2"/>
</dbReference>